<comment type="caution">
    <text evidence="2">The sequence shown here is derived from an EMBL/GenBank/DDBJ whole genome shotgun (WGS) entry which is preliminary data.</text>
</comment>
<dbReference type="Pfam" id="PF00534">
    <property type="entry name" value="Glycos_transf_1"/>
    <property type="match status" value="1"/>
</dbReference>
<name>X1KA52_9ZZZZ</name>
<gene>
    <name evidence="2" type="ORF">S06H3_05904</name>
</gene>
<dbReference type="InterPro" id="IPR001296">
    <property type="entry name" value="Glyco_trans_1"/>
</dbReference>
<dbReference type="PANTHER" id="PTHR12526:SF636">
    <property type="entry name" value="BLL3647 PROTEIN"/>
    <property type="match status" value="1"/>
</dbReference>
<proteinExistence type="predicted"/>
<organism evidence="2">
    <name type="scientific">marine sediment metagenome</name>
    <dbReference type="NCBI Taxonomy" id="412755"/>
    <lineage>
        <taxon>unclassified sequences</taxon>
        <taxon>metagenomes</taxon>
        <taxon>ecological metagenomes</taxon>
    </lineage>
</organism>
<evidence type="ECO:0000313" key="2">
    <source>
        <dbReference type="EMBL" id="GAH90490.1"/>
    </source>
</evidence>
<feature type="non-terminal residue" evidence="2">
    <location>
        <position position="1"/>
    </location>
</feature>
<dbReference type="SUPFAM" id="SSF53756">
    <property type="entry name" value="UDP-Glycosyltransferase/glycogen phosphorylase"/>
    <property type="match status" value="1"/>
</dbReference>
<dbReference type="PANTHER" id="PTHR12526">
    <property type="entry name" value="GLYCOSYLTRANSFERASE"/>
    <property type="match status" value="1"/>
</dbReference>
<evidence type="ECO:0000259" key="1">
    <source>
        <dbReference type="Pfam" id="PF00534"/>
    </source>
</evidence>
<protein>
    <recommendedName>
        <fullName evidence="1">Glycosyl transferase family 1 domain-containing protein</fullName>
    </recommendedName>
</protein>
<feature type="domain" description="Glycosyl transferase family 1" evidence="1">
    <location>
        <begin position="97"/>
        <end position="177"/>
    </location>
</feature>
<sequence length="213" mass="24152">WALGRTDCLISVCKDLIEALNFKRKSTVKPPGVDLQLFRPINKHKCREKLHLPKYKKIVFFPADVKNPERHTQKGFDILQRTFALLPEDKILLITGGSISHQDMPLYMNASDVVVQTSNFEASPMIIKEAMACNLPIVSTDVGDSKKIMGNTEGCFICRREPEDIAHKITLALDYGKRTNGRKRIGELKLGLQQIAQKIIEVYKDTVKARMMN</sequence>
<reference evidence="2" key="1">
    <citation type="journal article" date="2014" name="Front. Microbiol.">
        <title>High frequency of phylogenetically diverse reductive dehalogenase-homologous genes in deep subseafloor sedimentary metagenomes.</title>
        <authorList>
            <person name="Kawai M."/>
            <person name="Futagami T."/>
            <person name="Toyoda A."/>
            <person name="Takaki Y."/>
            <person name="Nishi S."/>
            <person name="Hori S."/>
            <person name="Arai W."/>
            <person name="Tsubouchi T."/>
            <person name="Morono Y."/>
            <person name="Uchiyama I."/>
            <person name="Ito T."/>
            <person name="Fujiyama A."/>
            <person name="Inagaki F."/>
            <person name="Takami H."/>
        </authorList>
    </citation>
    <scope>NUCLEOTIDE SEQUENCE</scope>
    <source>
        <strain evidence="2">Expedition CK06-06</strain>
    </source>
</reference>
<dbReference type="Gene3D" id="3.40.50.2000">
    <property type="entry name" value="Glycogen Phosphorylase B"/>
    <property type="match status" value="2"/>
</dbReference>
<dbReference type="GO" id="GO:0016757">
    <property type="term" value="F:glycosyltransferase activity"/>
    <property type="evidence" value="ECO:0007669"/>
    <property type="project" value="InterPro"/>
</dbReference>
<accession>X1KA52</accession>
<dbReference type="AlphaFoldDB" id="X1KA52"/>
<dbReference type="EMBL" id="BARV01002234">
    <property type="protein sequence ID" value="GAH90490.1"/>
    <property type="molecule type" value="Genomic_DNA"/>
</dbReference>